<gene>
    <name evidence="1" type="ORF">KFK09_000748</name>
</gene>
<evidence type="ECO:0000313" key="1">
    <source>
        <dbReference type="EMBL" id="KAI0531195.1"/>
    </source>
</evidence>
<dbReference type="AlphaFoldDB" id="A0A8T3CCE7"/>
<keyword evidence="2" id="KW-1185">Reference proteome</keyword>
<comment type="caution">
    <text evidence="1">The sequence shown here is derived from an EMBL/GenBank/DDBJ whole genome shotgun (WGS) entry which is preliminary data.</text>
</comment>
<proteinExistence type="predicted"/>
<protein>
    <submittedName>
        <fullName evidence="1">Uncharacterized protein</fullName>
    </submittedName>
</protein>
<sequence>MQEREATGVANCREGDGVFGIFFFCESRDGVRFYMCEWGGEELSTTGEGIERDFVRI</sequence>
<dbReference type="EMBL" id="JAGYWB010000001">
    <property type="protein sequence ID" value="KAI0531195.1"/>
    <property type="molecule type" value="Genomic_DNA"/>
</dbReference>
<organism evidence="1 2">
    <name type="scientific">Dendrobium nobile</name>
    <name type="common">Orchid</name>
    <dbReference type="NCBI Taxonomy" id="94219"/>
    <lineage>
        <taxon>Eukaryota</taxon>
        <taxon>Viridiplantae</taxon>
        <taxon>Streptophyta</taxon>
        <taxon>Embryophyta</taxon>
        <taxon>Tracheophyta</taxon>
        <taxon>Spermatophyta</taxon>
        <taxon>Magnoliopsida</taxon>
        <taxon>Liliopsida</taxon>
        <taxon>Asparagales</taxon>
        <taxon>Orchidaceae</taxon>
        <taxon>Epidendroideae</taxon>
        <taxon>Malaxideae</taxon>
        <taxon>Dendrobiinae</taxon>
        <taxon>Dendrobium</taxon>
    </lineage>
</organism>
<reference evidence="1" key="1">
    <citation type="journal article" date="2022" name="Front. Genet.">
        <title>Chromosome-Scale Assembly of the Dendrobium nobile Genome Provides Insights Into the Molecular Mechanism of the Biosynthesis of the Medicinal Active Ingredient of Dendrobium.</title>
        <authorList>
            <person name="Xu Q."/>
            <person name="Niu S.-C."/>
            <person name="Li K.-L."/>
            <person name="Zheng P.-J."/>
            <person name="Zhang X.-J."/>
            <person name="Jia Y."/>
            <person name="Liu Y."/>
            <person name="Niu Y.-X."/>
            <person name="Yu L.-H."/>
            <person name="Chen D.-F."/>
            <person name="Zhang G.-Q."/>
        </authorList>
    </citation>
    <scope>NUCLEOTIDE SEQUENCE</scope>
    <source>
        <tissue evidence="1">Leaf</tissue>
    </source>
</reference>
<name>A0A8T3CCE7_DENNO</name>
<evidence type="ECO:0000313" key="2">
    <source>
        <dbReference type="Proteomes" id="UP000829196"/>
    </source>
</evidence>
<accession>A0A8T3CCE7</accession>
<dbReference type="Proteomes" id="UP000829196">
    <property type="component" value="Unassembled WGS sequence"/>
</dbReference>